<reference evidence="2" key="1">
    <citation type="journal article" date="2014" name="Genome Biol. Evol.">
        <title>Pangenome evidence for extensive interdomain horizontal transfer affecting lineage core and shell genes in uncultured planktonic thaumarchaeota and euryarchaeota.</title>
        <authorList>
            <person name="Deschamps P."/>
            <person name="Zivanovic Y."/>
            <person name="Moreira D."/>
            <person name="Rodriguez-Valera F."/>
            <person name="Lopez-Garcia P."/>
        </authorList>
    </citation>
    <scope>NUCLEOTIDE SEQUENCE</scope>
</reference>
<dbReference type="Gene3D" id="3.30.420.40">
    <property type="match status" value="1"/>
</dbReference>
<dbReference type="GO" id="GO:0003824">
    <property type="term" value="F:catalytic activity"/>
    <property type="evidence" value="ECO:0007669"/>
    <property type="project" value="InterPro"/>
</dbReference>
<evidence type="ECO:0000313" key="2">
    <source>
        <dbReference type="EMBL" id="AIF16778.1"/>
    </source>
</evidence>
<sequence>MKQFLGISHLAPAPFGHDSAVALLDEESNLFAISEERLSRVKHDGGHPSSAIQSWLKKSNSSLSNIDNISVGFGLEEKGVGHRINEQFCCYAKDSTNFKRTSIGKKILLFMIINTFMQEHHMHFQVLKKH</sequence>
<name>A0A075HS94_9ARCH</name>
<dbReference type="Pfam" id="PF02543">
    <property type="entry name" value="Carbam_trans_N"/>
    <property type="match status" value="1"/>
</dbReference>
<proteinExistence type="predicted"/>
<evidence type="ECO:0000259" key="1">
    <source>
        <dbReference type="Pfam" id="PF02543"/>
    </source>
</evidence>
<protein>
    <recommendedName>
        <fullName evidence="1">Carbamoyltransferase domain-containing protein</fullName>
    </recommendedName>
</protein>
<dbReference type="AlphaFoldDB" id="A0A075HS94"/>
<dbReference type="InterPro" id="IPR003696">
    <property type="entry name" value="Carbtransf_dom"/>
</dbReference>
<organism evidence="2">
    <name type="scientific">uncultured marine thaumarchaeote KM3_74_H09</name>
    <dbReference type="NCBI Taxonomy" id="1456276"/>
    <lineage>
        <taxon>Archaea</taxon>
        <taxon>Nitrososphaerota</taxon>
        <taxon>environmental samples</taxon>
    </lineage>
</organism>
<dbReference type="EMBL" id="KF901064">
    <property type="protein sequence ID" value="AIF16778.1"/>
    <property type="molecule type" value="Genomic_DNA"/>
</dbReference>
<feature type="domain" description="Carbamoyltransferase" evidence="1">
    <location>
        <begin position="15"/>
        <end position="70"/>
    </location>
</feature>
<accession>A0A075HS94</accession>